<organism evidence="3 4">
    <name type="scientific">Tolypocladium capitatum</name>
    <dbReference type="NCBI Taxonomy" id="45235"/>
    <lineage>
        <taxon>Eukaryota</taxon>
        <taxon>Fungi</taxon>
        <taxon>Dikarya</taxon>
        <taxon>Ascomycota</taxon>
        <taxon>Pezizomycotina</taxon>
        <taxon>Sordariomycetes</taxon>
        <taxon>Hypocreomycetidae</taxon>
        <taxon>Hypocreales</taxon>
        <taxon>Ophiocordycipitaceae</taxon>
        <taxon>Tolypocladium</taxon>
    </lineage>
</organism>
<feature type="region of interest" description="Disordered" evidence="1">
    <location>
        <begin position="1291"/>
        <end position="1495"/>
    </location>
</feature>
<dbReference type="STRING" id="45235.A0A2K3QKG3"/>
<dbReference type="Proteomes" id="UP000236621">
    <property type="component" value="Unassembled WGS sequence"/>
</dbReference>
<feature type="compositionally biased region" description="Basic and acidic residues" evidence="1">
    <location>
        <begin position="519"/>
        <end position="532"/>
    </location>
</feature>
<feature type="domain" description="PhoD-like phosphatase" evidence="2">
    <location>
        <begin position="853"/>
        <end position="1109"/>
    </location>
</feature>
<protein>
    <recommendedName>
        <fullName evidence="2">PhoD-like phosphatase domain-containing protein</fullName>
    </recommendedName>
</protein>
<dbReference type="CDD" id="cd07389">
    <property type="entry name" value="MPP_PhoD"/>
    <property type="match status" value="1"/>
</dbReference>
<dbReference type="PANTHER" id="PTHR46689:SF1">
    <property type="entry name" value="PHOD-LIKE PHOSPHATASE DOMAIN-CONTAINING PROTEIN"/>
    <property type="match status" value="1"/>
</dbReference>
<evidence type="ECO:0000313" key="3">
    <source>
        <dbReference type="EMBL" id="PNY28000.1"/>
    </source>
</evidence>
<feature type="compositionally biased region" description="Polar residues" evidence="1">
    <location>
        <begin position="37"/>
        <end position="58"/>
    </location>
</feature>
<keyword evidence="4" id="KW-1185">Reference proteome</keyword>
<sequence length="1592" mass="177207">MSAPYWGQLPGPKAAREHRRRSTDQYDDYPPAGHRASVQTTNTESTFSPHSPTASSFAGQGLAPRPPSYQRGAGQEPVLDAPDRMSRPNRTSTDHDDPSIATPPAAPDVPRGPPLSYRHPYGNGGLPYTYTAPTNTRPPRAQALPQVPGEEMDLEGHYTTRRDAPLDASQRVAHRVSVGRDGAAVPQDMAAQPRRPSAGSSERRRKFANDRSPLQRLELTLDSMTKEEKRARVEAAEQRARQRAAMKAGDSLAGQQTRTLDQRQFVDRDIYQAAPVQPAAAAPVVAPIPQDAVPQRAPSTRDHPPAQYIPHEPVDYGYNIIPPPQDMVPSQRPVDAESGVPKRNPSFRERAARHEASLAKTETSPPAPVTSGGGFSLTRNGSSKLRKEPPGDTRSEQPQGAERIPSVSRPSPLAAPAETTPKAIPLSARNKELPPEPTSPDVSGPPGRGGNQAFQKWAAEEPVQGIRRHATEPIYGRERESPKEHVPMAARGQEPGRGQAVETPPPAPQDSAAARRRLERQDSGRSSDDSQHHRVSGILYHKREDLQPGEGLYKPPEWLDEWEKGTTGTLSGALLDLSTEQLPTIDKNKPWWEGGGRGRSSSHTSRQRKAEAFDGEYDDTNGELPRLTLPRNQLTMLAPTRFKPPLYLKCGPLLRYCGIRRERFPTRSTSVSEREVWRGSIMIVTKDSESSYEIAPILRLFVQDIKLLPPPPHQVNGDLPPEYVDPVTGHPKLGRRGETLYVRPVEHLEEAKDLSRDETDNGLFETTRSPPDMPPTDGSTDSPGSFARRRQAVDIDGEKTQKYKDVRGFRLHVERGCTFWRFNIEVELRDKQQRIAYRINRGPCMGFWVPARDQAMSIMFYSCNGFGASAKPDELSGPDPMWRDVLNTHQTQPFHVMIGGGDQIYNDCVADECELFDEWLDIRNPLDKHNAPFTAEMQSEMEGFYLERYCMWFSQGLFGLAASQIPMVNMYDDHDIFDGYGSYPHHDMNSPVLCGLGAVAFKYYMLFQHQSLVSETENSEPSWVLGLRPGPYVNELSRSLFVSMGGKVALLAVDCRTERTEHDVVQDKTWEKIMNRLYAEVRRGQVEHLLVLVGVPIAYPRLVWLENILTSRLMNPVKALSRTGVFGKALNNIDGGVEVLDDLNDHWTAKNHKHERSIILEDLQDLAIDKSLRITMLRWARGRSNSPCPCFADFGSGDVHLAAVGQFYSNPKLGLAKHRDPRYMLNIISSAMANTPPSDLMADVLNKRNKVHHFDKQTDESMIPMFQHGVDGKPRNNKHLLPHRNWCSIRQWSPGSTPPPTPPLSAYDRSPSPPRGGGGGILRRLSWRNKSTPNRLDGTLDSVRGPRPPVSSGMGLFRSFSRRSSSDAQRPGKLDRTLSRGSGETQKRGFVGFGWRSSERRPDDGGINGQWGAESDEDEPSGHAAHPPPAARPSGLRGGGTHDEYAEGDDSYFVARPPGRAQTIGTQPPVAANEPDAPIMRPFHRTPTGLSTKQMRKAERYEVDLEGGLDITLNVEVNAKDPAGITVPYRLLVPRLRYEYDPAEDELAQWGSEPRPSGLKRLFSLRKKPAKTRPVEQEEDMQSEEDGEYPAR</sequence>
<feature type="domain" description="PhoD-like phosphatase" evidence="2">
    <location>
        <begin position="1115"/>
        <end position="1294"/>
    </location>
</feature>
<feature type="region of interest" description="Disordered" evidence="1">
    <location>
        <begin position="1"/>
        <end position="259"/>
    </location>
</feature>
<evidence type="ECO:0000256" key="1">
    <source>
        <dbReference type="SAM" id="MobiDB-lite"/>
    </source>
</evidence>
<feature type="compositionally biased region" description="Basic and acidic residues" evidence="1">
    <location>
        <begin position="469"/>
        <end position="486"/>
    </location>
</feature>
<proteinExistence type="predicted"/>
<feature type="compositionally biased region" description="Basic and acidic residues" evidence="1">
    <location>
        <begin position="346"/>
        <end position="357"/>
    </location>
</feature>
<gene>
    <name evidence="3" type="ORF">TCAP_02080</name>
</gene>
<feature type="compositionally biased region" description="Pro residues" evidence="1">
    <location>
        <begin position="104"/>
        <end position="113"/>
    </location>
</feature>
<accession>A0A2K3QKG3</accession>
<name>A0A2K3QKG3_9HYPO</name>
<dbReference type="GO" id="GO:0016020">
    <property type="term" value="C:membrane"/>
    <property type="evidence" value="ECO:0007669"/>
    <property type="project" value="TreeGrafter"/>
</dbReference>
<feature type="compositionally biased region" description="Basic and acidic residues" evidence="1">
    <location>
        <begin position="224"/>
        <end position="240"/>
    </location>
</feature>
<evidence type="ECO:0000313" key="4">
    <source>
        <dbReference type="Proteomes" id="UP000236621"/>
    </source>
</evidence>
<dbReference type="Gene3D" id="3.60.21.70">
    <property type="entry name" value="PhoD-like phosphatase"/>
    <property type="match status" value="1"/>
</dbReference>
<dbReference type="PANTHER" id="PTHR46689">
    <property type="entry name" value="MEMBRANE PROTEIN, PUTATIVE-RELATED"/>
    <property type="match status" value="1"/>
</dbReference>
<reference evidence="3 4" key="1">
    <citation type="submission" date="2017-08" db="EMBL/GenBank/DDBJ databases">
        <title>Harnessing the power of phylogenomics to disentangle the directionality and signatures of interkingdom host jumping in the parasitic fungal genus Tolypocladium.</title>
        <authorList>
            <person name="Quandt C.A."/>
            <person name="Patterson W."/>
            <person name="Spatafora J.W."/>
        </authorList>
    </citation>
    <scope>NUCLEOTIDE SEQUENCE [LARGE SCALE GENOMIC DNA]</scope>
    <source>
        <strain evidence="3 4">CBS 113982</strain>
    </source>
</reference>
<feature type="compositionally biased region" description="Acidic residues" evidence="1">
    <location>
        <begin position="1577"/>
        <end position="1592"/>
    </location>
</feature>
<evidence type="ECO:0000259" key="2">
    <source>
        <dbReference type="Pfam" id="PF19050"/>
    </source>
</evidence>
<dbReference type="InterPro" id="IPR043904">
    <property type="entry name" value="PhoD_2-like"/>
</dbReference>
<feature type="compositionally biased region" description="Basic and acidic residues" evidence="1">
    <location>
        <begin position="385"/>
        <end position="395"/>
    </location>
</feature>
<dbReference type="Pfam" id="PF19050">
    <property type="entry name" value="PhoD_2"/>
    <property type="match status" value="2"/>
</dbReference>
<dbReference type="EMBL" id="NRSZ01000317">
    <property type="protein sequence ID" value="PNY28000.1"/>
    <property type="molecule type" value="Genomic_DNA"/>
</dbReference>
<dbReference type="InterPro" id="IPR018946">
    <property type="entry name" value="PhoD-like_MPP"/>
</dbReference>
<feature type="region of interest" description="Disordered" evidence="1">
    <location>
        <begin position="751"/>
        <end position="790"/>
    </location>
</feature>
<feature type="region of interest" description="Disordered" evidence="1">
    <location>
        <begin position="279"/>
        <end position="554"/>
    </location>
</feature>
<feature type="compositionally biased region" description="Low complexity" evidence="1">
    <location>
        <begin position="279"/>
        <end position="295"/>
    </location>
</feature>
<feature type="compositionally biased region" description="Basic and acidic residues" evidence="1">
    <location>
        <begin position="154"/>
        <end position="165"/>
    </location>
</feature>
<feature type="compositionally biased region" description="Basic and acidic residues" evidence="1">
    <location>
        <begin position="81"/>
        <end position="98"/>
    </location>
</feature>
<dbReference type="InterPro" id="IPR038607">
    <property type="entry name" value="PhoD-like_sf"/>
</dbReference>
<feature type="region of interest" description="Disordered" evidence="1">
    <location>
        <begin position="586"/>
        <end position="625"/>
    </location>
</feature>
<comment type="caution">
    <text evidence="3">The sequence shown here is derived from an EMBL/GenBank/DDBJ whole genome shotgun (WGS) entry which is preliminary data.</text>
</comment>
<dbReference type="OrthoDB" id="9999821at2759"/>
<feature type="region of interest" description="Disordered" evidence="1">
    <location>
        <begin position="1548"/>
        <end position="1592"/>
    </location>
</feature>